<evidence type="ECO:0000256" key="17">
    <source>
        <dbReference type="ARBA" id="ARBA00023065"/>
    </source>
</evidence>
<keyword evidence="12 19" id="KW-0375">Hydrogen ion transport</keyword>
<comment type="pathway">
    <text evidence="2 19">Energy metabolism; oxidative phosphorylation.</text>
</comment>
<keyword evidence="11" id="KW-0677">Repeat</keyword>
<dbReference type="NCBIfam" id="TIGR00782">
    <property type="entry name" value="ccoP"/>
    <property type="match status" value="1"/>
</dbReference>
<dbReference type="InterPro" id="IPR008168">
    <property type="entry name" value="Cyt_C_IC"/>
</dbReference>
<evidence type="ECO:0000256" key="19">
    <source>
        <dbReference type="PIRNR" id="PIRNR000006"/>
    </source>
</evidence>
<evidence type="ECO:0000256" key="10">
    <source>
        <dbReference type="ARBA" id="ARBA00022723"/>
    </source>
</evidence>
<feature type="transmembrane region" description="Helical" evidence="20">
    <location>
        <begin position="12"/>
        <end position="30"/>
    </location>
</feature>
<dbReference type="PANTHER" id="PTHR33751">
    <property type="entry name" value="CBB3-TYPE CYTOCHROME C OXIDASE SUBUNIT FIXP"/>
    <property type="match status" value="1"/>
</dbReference>
<evidence type="ECO:0000256" key="6">
    <source>
        <dbReference type="ARBA" id="ARBA00022519"/>
    </source>
</evidence>
<evidence type="ECO:0000313" key="22">
    <source>
        <dbReference type="EMBL" id="MFC3226652.1"/>
    </source>
</evidence>
<dbReference type="RefSeq" id="WP_379898720.1">
    <property type="nucleotide sequence ID" value="NZ_JBHRTR010000015.1"/>
</dbReference>
<dbReference type="InterPro" id="IPR008621">
    <property type="entry name" value="Cbb3-typ_cyt_oxidase_comp"/>
</dbReference>
<comment type="cofactor">
    <cofactor evidence="19">
        <name>heme c</name>
        <dbReference type="ChEBI" id="CHEBI:61717"/>
    </cofactor>
    <text evidence="19">Binds 2 heme C groups per subunit.</text>
</comment>
<evidence type="ECO:0000256" key="2">
    <source>
        <dbReference type="ARBA" id="ARBA00004673"/>
    </source>
</evidence>
<comment type="subunit">
    <text evidence="19">Component of the cbb3-type cytochrome c oxidase.</text>
</comment>
<evidence type="ECO:0000256" key="5">
    <source>
        <dbReference type="ARBA" id="ARBA00022475"/>
    </source>
</evidence>
<comment type="subcellular location">
    <subcellularLocation>
        <location evidence="1 19">Cell inner membrane</location>
    </subcellularLocation>
</comment>
<evidence type="ECO:0000256" key="14">
    <source>
        <dbReference type="ARBA" id="ARBA00022989"/>
    </source>
</evidence>
<dbReference type="Pfam" id="PF00034">
    <property type="entry name" value="Cytochrom_C"/>
    <property type="match status" value="1"/>
</dbReference>
<keyword evidence="5 19" id="KW-1003">Cell membrane</keyword>
<comment type="caution">
    <text evidence="22">The sequence shown here is derived from an EMBL/GenBank/DDBJ whole genome shotgun (WGS) entry which is preliminary data.</text>
</comment>
<evidence type="ECO:0000256" key="16">
    <source>
        <dbReference type="ARBA" id="ARBA00023004"/>
    </source>
</evidence>
<dbReference type="PANTHER" id="PTHR33751:SF1">
    <property type="entry name" value="CBB3-TYPE CYTOCHROME C OXIDASE SUBUNIT FIXP"/>
    <property type="match status" value="1"/>
</dbReference>
<keyword evidence="17 19" id="KW-0406">Ion transport</keyword>
<evidence type="ECO:0000256" key="20">
    <source>
        <dbReference type="SAM" id="Phobius"/>
    </source>
</evidence>
<dbReference type="EMBL" id="JBHRTR010000015">
    <property type="protein sequence ID" value="MFC3226652.1"/>
    <property type="molecule type" value="Genomic_DNA"/>
</dbReference>
<proteinExistence type="inferred from homology"/>
<protein>
    <recommendedName>
        <fullName evidence="19">Cbb3-type cytochrome c oxidase subunit</fullName>
    </recommendedName>
</protein>
<dbReference type="InterPro" id="IPR004678">
    <property type="entry name" value="Cyt_c_oxidase_cbb3_su3"/>
</dbReference>
<dbReference type="InterPro" id="IPR036909">
    <property type="entry name" value="Cyt_c-like_dom_sf"/>
</dbReference>
<reference evidence="23" key="1">
    <citation type="journal article" date="2019" name="Int. J. Syst. Evol. Microbiol.">
        <title>The Global Catalogue of Microorganisms (GCM) 10K type strain sequencing project: providing services to taxonomists for standard genome sequencing and annotation.</title>
        <authorList>
            <consortium name="The Broad Institute Genomics Platform"/>
            <consortium name="The Broad Institute Genome Sequencing Center for Infectious Disease"/>
            <person name="Wu L."/>
            <person name="Ma J."/>
        </authorList>
    </citation>
    <scope>NUCLEOTIDE SEQUENCE [LARGE SCALE GENOMIC DNA]</scope>
    <source>
        <strain evidence="23">KCTC 42964</strain>
    </source>
</reference>
<dbReference type="Pfam" id="PF14715">
    <property type="entry name" value="FixP_N"/>
    <property type="match status" value="1"/>
</dbReference>
<keyword evidence="23" id="KW-1185">Reference proteome</keyword>
<keyword evidence="13 19" id="KW-0249">Electron transport</keyword>
<name>A0ABV7KXC7_9PROT</name>
<evidence type="ECO:0000256" key="12">
    <source>
        <dbReference type="ARBA" id="ARBA00022781"/>
    </source>
</evidence>
<feature type="transmembrane region" description="Helical" evidence="20">
    <location>
        <begin position="93"/>
        <end position="112"/>
    </location>
</feature>
<evidence type="ECO:0000256" key="18">
    <source>
        <dbReference type="ARBA" id="ARBA00023136"/>
    </source>
</evidence>
<evidence type="ECO:0000256" key="7">
    <source>
        <dbReference type="ARBA" id="ARBA00022617"/>
    </source>
</evidence>
<evidence type="ECO:0000256" key="4">
    <source>
        <dbReference type="ARBA" id="ARBA00022448"/>
    </source>
</evidence>
<dbReference type="InterPro" id="IPR038414">
    <property type="entry name" value="CcoP_N_sf"/>
</dbReference>
<dbReference type="PRINTS" id="PR00605">
    <property type="entry name" value="CYTCHROMECIC"/>
</dbReference>
<keyword evidence="8 19" id="KW-0679">Respiratory chain</keyword>
<feature type="domain" description="Cytochrome c" evidence="21">
    <location>
        <begin position="169"/>
        <end position="259"/>
    </location>
</feature>
<keyword evidence="9 20" id="KW-0812">Transmembrane</keyword>
<dbReference type="PROSITE" id="PS51007">
    <property type="entry name" value="CYTC"/>
    <property type="match status" value="2"/>
</dbReference>
<dbReference type="Gene3D" id="6.10.280.130">
    <property type="match status" value="1"/>
</dbReference>
<keyword evidence="14 20" id="KW-1133">Transmembrane helix</keyword>
<comment type="similarity">
    <text evidence="3 19">Belongs to the CcoP / FixP family.</text>
</comment>
<gene>
    <name evidence="22" type="primary">ccoP</name>
    <name evidence="22" type="ORF">ACFOGJ_05380</name>
</gene>
<evidence type="ECO:0000256" key="15">
    <source>
        <dbReference type="ARBA" id="ARBA00023002"/>
    </source>
</evidence>
<evidence type="ECO:0000256" key="8">
    <source>
        <dbReference type="ARBA" id="ARBA00022660"/>
    </source>
</evidence>
<organism evidence="22 23">
    <name type="scientific">Marinibaculum pumilum</name>
    <dbReference type="NCBI Taxonomy" id="1766165"/>
    <lineage>
        <taxon>Bacteria</taxon>
        <taxon>Pseudomonadati</taxon>
        <taxon>Pseudomonadota</taxon>
        <taxon>Alphaproteobacteria</taxon>
        <taxon>Rhodospirillales</taxon>
        <taxon>Rhodospirillaceae</taxon>
        <taxon>Marinibaculum</taxon>
    </lineage>
</organism>
<sequence>MDHESLRHFADSWGLAALVTLFVAIVIYVMRPKGKKHYREAAEIPLKDDAEAPARRDKGHHRSLPETDAVTGQTMTGHSWDGIRELNTPLPRWWLWTFYATILFSIIYMILYPAVPLISKATGGVLGYTERGALQEELAAAEAAQATQIERIAAASLQEIPADPDLLRFAVAGGRSAFAVNCSQCHGSGGQGAMGFPNLNDDEWLWGGTLDEIQATIAHGIRYEPDPDTRQNAMPAFGRDGLLTRSQIHDLTAYVLSLSDRTAERGDVAAGEALFADNCAACHGADGGGIRELGAPALGNAIWLYGGDEQSVFNTIYSARNGVMPAWQQRLDPVTIKQLTLFVHTLGGGE</sequence>
<dbReference type="SUPFAM" id="SSF46626">
    <property type="entry name" value="Cytochrome c"/>
    <property type="match status" value="2"/>
</dbReference>
<evidence type="ECO:0000313" key="23">
    <source>
        <dbReference type="Proteomes" id="UP001595528"/>
    </source>
</evidence>
<evidence type="ECO:0000256" key="3">
    <source>
        <dbReference type="ARBA" id="ARBA00006113"/>
    </source>
</evidence>
<evidence type="ECO:0000256" key="1">
    <source>
        <dbReference type="ARBA" id="ARBA00004533"/>
    </source>
</evidence>
<keyword evidence="18 19" id="KW-0472">Membrane</keyword>
<comment type="function">
    <text evidence="19">C-type cytochrome. Part of the cbb3-type cytochrome c oxidase complex.</text>
</comment>
<dbReference type="Proteomes" id="UP001595528">
    <property type="component" value="Unassembled WGS sequence"/>
</dbReference>
<dbReference type="Pfam" id="PF13442">
    <property type="entry name" value="Cytochrome_CBB3"/>
    <property type="match status" value="1"/>
</dbReference>
<dbReference type="InterPro" id="IPR050597">
    <property type="entry name" value="Cytochrome_c_Oxidase_Subunit"/>
</dbReference>
<feature type="domain" description="Cytochrome c" evidence="21">
    <location>
        <begin position="266"/>
        <end position="347"/>
    </location>
</feature>
<accession>A0ABV7KXC7</accession>
<evidence type="ECO:0000256" key="11">
    <source>
        <dbReference type="ARBA" id="ARBA00022737"/>
    </source>
</evidence>
<keyword evidence="16 19" id="KW-0408">Iron</keyword>
<dbReference type="InterPro" id="IPR032858">
    <property type="entry name" value="CcoP_N"/>
</dbReference>
<dbReference type="CDD" id="cd01324">
    <property type="entry name" value="cbb3_Oxidase_CcoQ"/>
    <property type="match status" value="1"/>
</dbReference>
<evidence type="ECO:0000259" key="21">
    <source>
        <dbReference type="PROSITE" id="PS51007"/>
    </source>
</evidence>
<dbReference type="InterPro" id="IPR009056">
    <property type="entry name" value="Cyt_c-like_dom"/>
</dbReference>
<evidence type="ECO:0000256" key="9">
    <source>
        <dbReference type="ARBA" id="ARBA00022692"/>
    </source>
</evidence>
<keyword evidence="15 19" id="KW-0560">Oxidoreductase</keyword>
<keyword evidence="7 19" id="KW-0349">Heme</keyword>
<dbReference type="Pfam" id="PF05545">
    <property type="entry name" value="FixQ"/>
    <property type="match status" value="1"/>
</dbReference>
<evidence type="ECO:0000256" key="13">
    <source>
        <dbReference type="ARBA" id="ARBA00022982"/>
    </source>
</evidence>
<dbReference type="Gene3D" id="1.10.760.10">
    <property type="entry name" value="Cytochrome c-like domain"/>
    <property type="match status" value="2"/>
</dbReference>
<keyword evidence="4 19" id="KW-0813">Transport</keyword>
<keyword evidence="6 19" id="KW-0997">Cell inner membrane</keyword>
<dbReference type="PIRSF" id="PIRSF000006">
    <property type="entry name" value="Cbb3-Cox_fixP"/>
    <property type="match status" value="1"/>
</dbReference>
<keyword evidence="10 19" id="KW-0479">Metal-binding</keyword>